<dbReference type="Gene3D" id="3.40.250.10">
    <property type="entry name" value="Rhodanese-like domain"/>
    <property type="match status" value="1"/>
</dbReference>
<dbReference type="InterPro" id="IPR036873">
    <property type="entry name" value="Rhodanese-like_dom_sf"/>
</dbReference>
<feature type="transmembrane region" description="Helical" evidence="1">
    <location>
        <begin position="138"/>
        <end position="159"/>
    </location>
</feature>
<dbReference type="InterPro" id="IPR021309">
    <property type="entry name" value="YgaP-like_TM"/>
</dbReference>
<dbReference type="PROSITE" id="PS50206">
    <property type="entry name" value="RHODANESE_3"/>
    <property type="match status" value="1"/>
</dbReference>
<feature type="domain" description="Rhodanese" evidence="2">
    <location>
        <begin position="34"/>
        <end position="123"/>
    </location>
</feature>
<proteinExistence type="predicted"/>
<dbReference type="InterPro" id="IPR001763">
    <property type="entry name" value="Rhodanese-like_dom"/>
</dbReference>
<dbReference type="Proteomes" id="UP001139384">
    <property type="component" value="Unassembled WGS sequence"/>
</dbReference>
<evidence type="ECO:0000313" key="4">
    <source>
        <dbReference type="Proteomes" id="UP001139384"/>
    </source>
</evidence>
<evidence type="ECO:0000313" key="3">
    <source>
        <dbReference type="EMBL" id="MCF1593782.1"/>
    </source>
</evidence>
<gene>
    <name evidence="3" type="ORF">L0P92_09405</name>
</gene>
<dbReference type="SUPFAM" id="SSF52821">
    <property type="entry name" value="Rhodanese/Cell cycle control phosphatase"/>
    <property type="match status" value="1"/>
</dbReference>
<keyword evidence="1" id="KW-1133">Transmembrane helix</keyword>
<dbReference type="Pfam" id="PF11127">
    <property type="entry name" value="YgaP-like_TM"/>
    <property type="match status" value="1"/>
</dbReference>
<dbReference type="GO" id="GO:0004792">
    <property type="term" value="F:thiosulfate-cyanide sulfurtransferase activity"/>
    <property type="evidence" value="ECO:0007669"/>
    <property type="project" value="InterPro"/>
</dbReference>
<dbReference type="RefSeq" id="WP_234762065.1">
    <property type="nucleotide sequence ID" value="NZ_JAKEIP010000023.1"/>
</dbReference>
<dbReference type="EMBL" id="JAKEIP010000023">
    <property type="protein sequence ID" value="MCF1593782.1"/>
    <property type="molecule type" value="Genomic_DNA"/>
</dbReference>
<evidence type="ECO:0000256" key="1">
    <source>
        <dbReference type="SAM" id="Phobius"/>
    </source>
</evidence>
<dbReference type="PANTHER" id="PTHR43031:SF16">
    <property type="entry name" value="OXIDOREDUCTASE"/>
    <property type="match status" value="1"/>
</dbReference>
<keyword evidence="1" id="KW-0472">Membrane</keyword>
<keyword evidence="1" id="KW-0812">Transmembrane</keyword>
<dbReference type="PROSITE" id="PS00380">
    <property type="entry name" value="RHODANESE_1"/>
    <property type="match status" value="1"/>
</dbReference>
<dbReference type="AlphaFoldDB" id="A0A9X1PUN0"/>
<feature type="transmembrane region" description="Helical" evidence="1">
    <location>
        <begin position="165"/>
        <end position="186"/>
    </location>
</feature>
<protein>
    <submittedName>
        <fullName evidence="3">Rhodanese-like domain-containing protein</fullName>
    </submittedName>
</protein>
<dbReference type="Pfam" id="PF00581">
    <property type="entry name" value="Rhodanese"/>
    <property type="match status" value="1"/>
</dbReference>
<keyword evidence="4" id="KW-1185">Reference proteome</keyword>
<accession>A0A9X1PUN0</accession>
<dbReference type="Gene3D" id="6.10.140.1340">
    <property type="match status" value="1"/>
</dbReference>
<dbReference type="InterPro" id="IPR050229">
    <property type="entry name" value="GlpE_sulfurtransferase"/>
</dbReference>
<name>A0A9X1PUN0_STRM4</name>
<comment type="caution">
    <text evidence="3">The sequence shown here is derived from an EMBL/GenBank/DDBJ whole genome shotgun (WGS) entry which is preliminary data.</text>
</comment>
<evidence type="ECO:0000259" key="2">
    <source>
        <dbReference type="PROSITE" id="PS50206"/>
    </source>
</evidence>
<reference evidence="3" key="1">
    <citation type="submission" date="2022-01" db="EMBL/GenBank/DDBJ databases">
        <title>Draft Genome Sequences of Seven Type Strains of the Genus Streptomyces.</title>
        <authorList>
            <person name="Aziz S."/>
            <person name="Coretto E."/>
            <person name="Chronakova A."/>
            <person name="Sproer C."/>
            <person name="Huber K."/>
            <person name="Nouioui I."/>
            <person name="Gross H."/>
        </authorList>
    </citation>
    <scope>NUCLEOTIDE SEQUENCE</scope>
    <source>
        <strain evidence="3">DSM 103493</strain>
    </source>
</reference>
<sequence>MTPPLTQPHGPRAVDVDEAHARLTDTADSTGSTDSTGLTVVDVRTPGEYAAGHLPGALNIPLDRLDSALPALRRLPGGQLLVVCASGARSENACRLLAGHGIQAMTLTGGTQGWARRGHELHRPTSSPRATWSMERQVRFTAGSIVLVGLGLGLLHPAWQLLSAGIAGGLVFSALSNTCGMAALLAKLPHNRPRPADLEATLAALARRGQAPVT</sequence>
<dbReference type="PANTHER" id="PTHR43031">
    <property type="entry name" value="FAD-DEPENDENT OXIDOREDUCTASE"/>
    <property type="match status" value="1"/>
</dbReference>
<dbReference type="CDD" id="cd00158">
    <property type="entry name" value="RHOD"/>
    <property type="match status" value="1"/>
</dbReference>
<dbReference type="SMART" id="SM00450">
    <property type="entry name" value="RHOD"/>
    <property type="match status" value="1"/>
</dbReference>
<dbReference type="InterPro" id="IPR001307">
    <property type="entry name" value="Thiosulphate_STrfase_CS"/>
</dbReference>
<organism evidence="3 4">
    <name type="scientific">Streptomyces muensis</name>
    <dbReference type="NCBI Taxonomy" id="1077944"/>
    <lineage>
        <taxon>Bacteria</taxon>
        <taxon>Bacillati</taxon>
        <taxon>Actinomycetota</taxon>
        <taxon>Actinomycetes</taxon>
        <taxon>Kitasatosporales</taxon>
        <taxon>Streptomycetaceae</taxon>
        <taxon>Streptomyces</taxon>
    </lineage>
</organism>